<proteinExistence type="predicted"/>
<sequence>MYKTPALYHRALRSAEVVAGVRQAYEIRLLQSFTLRVRELCTPYLLSRLRIAMDIVESSRNIYAISKAPIYGTTLEPSNEGGSDAVHGLAHQPLMLGIVGEVAKTKFDYNTQDARPQVIISFYALRRVDEAAWMILHRDWHCAQSPDSRQLLHGKHTPGVNVGRNIDTTGGVFSEVYDGTTGHPLHVFQRLSHDLICNGDLVFIEGIFGPQAGLGLTEMEMHFEITRVTLLEPLLYRPE</sequence>
<organism evidence="1 2">
    <name type="scientific">Ceriporiopsis subvermispora (strain B)</name>
    <name type="common">White-rot fungus</name>
    <name type="synonym">Gelatoporia subvermispora</name>
    <dbReference type="NCBI Taxonomy" id="914234"/>
    <lineage>
        <taxon>Eukaryota</taxon>
        <taxon>Fungi</taxon>
        <taxon>Dikarya</taxon>
        <taxon>Basidiomycota</taxon>
        <taxon>Agaricomycotina</taxon>
        <taxon>Agaricomycetes</taxon>
        <taxon>Polyporales</taxon>
        <taxon>Gelatoporiaceae</taxon>
        <taxon>Gelatoporia</taxon>
    </lineage>
</organism>
<accession>M2QWF8</accession>
<protein>
    <submittedName>
        <fullName evidence="1">Uncharacterized protein</fullName>
    </submittedName>
</protein>
<dbReference type="HOGENOM" id="CLU_1161013_0_0_1"/>
<keyword evidence="2" id="KW-1185">Reference proteome</keyword>
<reference evidence="1 2" key="1">
    <citation type="journal article" date="2012" name="Proc. Natl. Acad. Sci. U.S.A.">
        <title>Comparative genomics of Ceriporiopsis subvermispora and Phanerochaete chrysosporium provide insight into selective ligninolysis.</title>
        <authorList>
            <person name="Fernandez-Fueyo E."/>
            <person name="Ruiz-Duenas F.J."/>
            <person name="Ferreira P."/>
            <person name="Floudas D."/>
            <person name="Hibbett D.S."/>
            <person name="Canessa P."/>
            <person name="Larrondo L.F."/>
            <person name="James T.Y."/>
            <person name="Seelenfreund D."/>
            <person name="Lobos S."/>
            <person name="Polanco R."/>
            <person name="Tello M."/>
            <person name="Honda Y."/>
            <person name="Watanabe T."/>
            <person name="Watanabe T."/>
            <person name="Ryu J.S."/>
            <person name="Kubicek C.P."/>
            <person name="Schmoll M."/>
            <person name="Gaskell J."/>
            <person name="Hammel K.E."/>
            <person name="St John F.J."/>
            <person name="Vanden Wymelenberg A."/>
            <person name="Sabat G."/>
            <person name="Splinter BonDurant S."/>
            <person name="Syed K."/>
            <person name="Yadav J.S."/>
            <person name="Doddapaneni H."/>
            <person name="Subramanian V."/>
            <person name="Lavin J.L."/>
            <person name="Oguiza J.A."/>
            <person name="Perez G."/>
            <person name="Pisabarro A.G."/>
            <person name="Ramirez L."/>
            <person name="Santoyo F."/>
            <person name="Master E."/>
            <person name="Coutinho P.M."/>
            <person name="Henrissat B."/>
            <person name="Lombard V."/>
            <person name="Magnuson J.K."/>
            <person name="Kuees U."/>
            <person name="Hori C."/>
            <person name="Igarashi K."/>
            <person name="Samejima M."/>
            <person name="Held B.W."/>
            <person name="Barry K.W."/>
            <person name="LaButti K.M."/>
            <person name="Lapidus A."/>
            <person name="Lindquist E.A."/>
            <person name="Lucas S.M."/>
            <person name="Riley R."/>
            <person name="Salamov A.A."/>
            <person name="Hoffmeister D."/>
            <person name="Schwenk D."/>
            <person name="Hadar Y."/>
            <person name="Yarden O."/>
            <person name="de Vries R.P."/>
            <person name="Wiebenga A."/>
            <person name="Stenlid J."/>
            <person name="Eastwood D."/>
            <person name="Grigoriev I.V."/>
            <person name="Berka R.M."/>
            <person name="Blanchette R.A."/>
            <person name="Kersten P."/>
            <person name="Martinez A.T."/>
            <person name="Vicuna R."/>
            <person name="Cullen D."/>
        </authorList>
    </citation>
    <scope>NUCLEOTIDE SEQUENCE [LARGE SCALE GENOMIC DNA]</scope>
    <source>
        <strain evidence="1 2">B</strain>
    </source>
</reference>
<dbReference type="EMBL" id="KB445832">
    <property type="protein sequence ID" value="EMD30851.1"/>
    <property type="molecule type" value="Genomic_DNA"/>
</dbReference>
<evidence type="ECO:0000313" key="1">
    <source>
        <dbReference type="EMBL" id="EMD30851.1"/>
    </source>
</evidence>
<name>M2QWF8_CERS8</name>
<gene>
    <name evidence="1" type="ORF">CERSUDRAFT_78581</name>
</gene>
<dbReference type="AlphaFoldDB" id="M2QWF8"/>
<evidence type="ECO:0000313" key="2">
    <source>
        <dbReference type="Proteomes" id="UP000016930"/>
    </source>
</evidence>
<dbReference type="Proteomes" id="UP000016930">
    <property type="component" value="Unassembled WGS sequence"/>
</dbReference>